<comment type="caution">
    <text evidence="10">The sequence shown here is derived from an EMBL/GenBank/DDBJ whole genome shotgun (WGS) entry which is preliminary data.</text>
</comment>
<dbReference type="Gene3D" id="3.90.70.10">
    <property type="entry name" value="Cysteine proteinases"/>
    <property type="match status" value="2"/>
</dbReference>
<dbReference type="GO" id="GO:0006508">
    <property type="term" value="P:proteolysis"/>
    <property type="evidence" value="ECO:0007669"/>
    <property type="project" value="UniProtKB-KW"/>
</dbReference>
<evidence type="ECO:0000256" key="5">
    <source>
        <dbReference type="ARBA" id="ARBA00022786"/>
    </source>
</evidence>
<organism evidence="10 11">
    <name type="scientific">Ambispora gerdemannii</name>
    <dbReference type="NCBI Taxonomy" id="144530"/>
    <lineage>
        <taxon>Eukaryota</taxon>
        <taxon>Fungi</taxon>
        <taxon>Fungi incertae sedis</taxon>
        <taxon>Mucoromycota</taxon>
        <taxon>Glomeromycotina</taxon>
        <taxon>Glomeromycetes</taxon>
        <taxon>Archaeosporales</taxon>
        <taxon>Ambisporaceae</taxon>
        <taxon>Ambispora</taxon>
    </lineage>
</organism>
<dbReference type="InterPro" id="IPR001394">
    <property type="entry name" value="Peptidase_C19_UCH"/>
</dbReference>
<dbReference type="GO" id="GO:0004843">
    <property type="term" value="F:cysteine-type deubiquitinase activity"/>
    <property type="evidence" value="ECO:0007669"/>
    <property type="project" value="UniProtKB-EC"/>
</dbReference>
<keyword evidence="5" id="KW-0833">Ubl conjugation pathway</keyword>
<evidence type="ECO:0000256" key="8">
    <source>
        <dbReference type="SAM" id="MobiDB-lite"/>
    </source>
</evidence>
<dbReference type="SUPFAM" id="SSF54001">
    <property type="entry name" value="Cysteine proteinases"/>
    <property type="match status" value="1"/>
</dbReference>
<name>A0A9N8VME7_9GLOM</name>
<feature type="region of interest" description="Disordered" evidence="8">
    <location>
        <begin position="1"/>
        <end position="23"/>
    </location>
</feature>
<dbReference type="PROSITE" id="PS50235">
    <property type="entry name" value="USP_3"/>
    <property type="match status" value="1"/>
</dbReference>
<evidence type="ECO:0000256" key="2">
    <source>
        <dbReference type="ARBA" id="ARBA00009085"/>
    </source>
</evidence>
<evidence type="ECO:0000313" key="11">
    <source>
        <dbReference type="Proteomes" id="UP000789831"/>
    </source>
</evidence>
<dbReference type="GO" id="GO:0016579">
    <property type="term" value="P:protein deubiquitination"/>
    <property type="evidence" value="ECO:0007669"/>
    <property type="project" value="InterPro"/>
</dbReference>
<dbReference type="EC" id="3.4.19.12" evidence="3"/>
<dbReference type="OrthoDB" id="6287070at2759"/>
<evidence type="ECO:0000259" key="9">
    <source>
        <dbReference type="PROSITE" id="PS50235"/>
    </source>
</evidence>
<evidence type="ECO:0000256" key="4">
    <source>
        <dbReference type="ARBA" id="ARBA00022670"/>
    </source>
</evidence>
<dbReference type="InterPro" id="IPR028889">
    <property type="entry name" value="USP"/>
</dbReference>
<keyword evidence="4" id="KW-0645">Protease</keyword>
<dbReference type="GO" id="GO:0005829">
    <property type="term" value="C:cytosol"/>
    <property type="evidence" value="ECO:0007669"/>
    <property type="project" value="TreeGrafter"/>
</dbReference>
<evidence type="ECO:0000313" key="10">
    <source>
        <dbReference type="EMBL" id="CAG8454390.1"/>
    </source>
</evidence>
<gene>
    <name evidence="10" type="ORF">AGERDE_LOCUS1912</name>
</gene>
<evidence type="ECO:0000256" key="7">
    <source>
        <dbReference type="ARBA" id="ARBA00022807"/>
    </source>
</evidence>
<comment type="similarity">
    <text evidence="2">Belongs to the peptidase C19 family.</text>
</comment>
<evidence type="ECO:0000256" key="3">
    <source>
        <dbReference type="ARBA" id="ARBA00012759"/>
    </source>
</evidence>
<comment type="catalytic activity">
    <reaction evidence="1">
        <text>Thiol-dependent hydrolysis of ester, thioester, amide, peptide and isopeptide bonds formed by the C-terminal Gly of ubiquitin (a 76-residue protein attached to proteins as an intracellular targeting signal).</text>
        <dbReference type="EC" id="3.4.19.12"/>
    </reaction>
</comment>
<accession>A0A9N8VME7</accession>
<dbReference type="InterPro" id="IPR050164">
    <property type="entry name" value="Peptidase_C19"/>
</dbReference>
<dbReference type="PANTHER" id="PTHR24006">
    <property type="entry name" value="UBIQUITIN CARBOXYL-TERMINAL HYDROLASE"/>
    <property type="match status" value="1"/>
</dbReference>
<dbReference type="InterPro" id="IPR038765">
    <property type="entry name" value="Papain-like_cys_pep_sf"/>
</dbReference>
<feature type="domain" description="USP" evidence="9">
    <location>
        <begin position="124"/>
        <end position="484"/>
    </location>
</feature>
<protein>
    <recommendedName>
        <fullName evidence="3">ubiquitinyl hydrolase 1</fullName>
        <ecNumber evidence="3">3.4.19.12</ecNumber>
    </recommendedName>
</protein>
<dbReference type="PANTHER" id="PTHR24006:SF722">
    <property type="entry name" value="UBIQUITIN CARBOXYL-TERMINAL HYDROLASE 48"/>
    <property type="match status" value="1"/>
</dbReference>
<sequence>MEDSKKQLLQTRQSPIKKSHSPMHRIRKRISSILLAFLFSPSRSSSPIPAKKIYSAEELREKEHKIDQLQTFLADIGHPMESMQVELLLERNSWNVELVAEYCRDMVEAEEGLVNEVNNNVCMVGAENDRGTSCYIDSLLFAMFARMRAFDGLLYVEPEKPDASDLLVHLRLFVNRLRSGSFLNTQMQLRENLRKCGWIGTDDKGHPTQEDTSEFFLFLSSLFELPYLPLGIHLYHGATEEANDERVVTERIIQIAIPGDPQDLAPVSLEEALMLYFHNNVVSGINRTVGNDNRGGDGNDGELMELKESEEEEYEDEKSQTIEEVPVSAWQFLKLLPFYSASNEQGEQIHADTFQFPDKNLILPLVLKRYGYNDKYQPFRIEKRVIIPPSVNFNTFLNLEAVDEPCRCNTEHRYRLQLRSVVCHIGSNLSSGHYIGYTSDDEGWYKLDDLNTEQRVKRYGTIEEITYLFNEFSLNAYLLFYELQFSHPAVTIEEEAIELDHHVAQNLQLKEFSNGGGPNERNCCIQ</sequence>
<reference evidence="10" key="1">
    <citation type="submission" date="2021-06" db="EMBL/GenBank/DDBJ databases">
        <authorList>
            <person name="Kallberg Y."/>
            <person name="Tangrot J."/>
            <person name="Rosling A."/>
        </authorList>
    </citation>
    <scope>NUCLEOTIDE SEQUENCE</scope>
    <source>
        <strain evidence="10">MT106</strain>
    </source>
</reference>
<dbReference type="AlphaFoldDB" id="A0A9N8VME7"/>
<keyword evidence="6" id="KW-0378">Hydrolase</keyword>
<dbReference type="GO" id="GO:0005634">
    <property type="term" value="C:nucleus"/>
    <property type="evidence" value="ECO:0007669"/>
    <property type="project" value="UniProtKB-SubCell"/>
</dbReference>
<proteinExistence type="inferred from homology"/>
<keyword evidence="11" id="KW-1185">Reference proteome</keyword>
<evidence type="ECO:0000256" key="6">
    <source>
        <dbReference type="ARBA" id="ARBA00022801"/>
    </source>
</evidence>
<dbReference type="EMBL" id="CAJVPL010000145">
    <property type="protein sequence ID" value="CAG8454390.1"/>
    <property type="molecule type" value="Genomic_DNA"/>
</dbReference>
<dbReference type="Proteomes" id="UP000789831">
    <property type="component" value="Unassembled WGS sequence"/>
</dbReference>
<keyword evidence="7" id="KW-0788">Thiol protease</keyword>
<dbReference type="Pfam" id="PF00443">
    <property type="entry name" value="UCH"/>
    <property type="match status" value="1"/>
</dbReference>
<evidence type="ECO:0000256" key="1">
    <source>
        <dbReference type="ARBA" id="ARBA00000707"/>
    </source>
</evidence>